<feature type="transmembrane region" description="Helical" evidence="6">
    <location>
        <begin position="100"/>
        <end position="119"/>
    </location>
</feature>
<feature type="transmembrane region" description="Helical" evidence="6">
    <location>
        <begin position="161"/>
        <end position="186"/>
    </location>
</feature>
<organism evidence="7 8">
    <name type="scientific">Macrolepiota fuliginosa MF-IS2</name>
    <dbReference type="NCBI Taxonomy" id="1400762"/>
    <lineage>
        <taxon>Eukaryota</taxon>
        <taxon>Fungi</taxon>
        <taxon>Dikarya</taxon>
        <taxon>Basidiomycota</taxon>
        <taxon>Agaricomycotina</taxon>
        <taxon>Agaricomycetes</taxon>
        <taxon>Agaricomycetidae</taxon>
        <taxon>Agaricales</taxon>
        <taxon>Agaricineae</taxon>
        <taxon>Agaricaceae</taxon>
        <taxon>Macrolepiota</taxon>
    </lineage>
</organism>
<feature type="region of interest" description="Disordered" evidence="5">
    <location>
        <begin position="287"/>
        <end position="306"/>
    </location>
</feature>
<proteinExistence type="predicted"/>
<sequence>MKQNPVAENVLGTMGTICWTGQLIPQVWKNYRAKKTVGLSPFLMLLWGIATMFLGAYSILQRLNIPLQIQPQLFGFLSLVSWGQCLYYDPGRQDRKRSSIFITVSTMIFIGALELMLVFVSRPAYERGVSAPITLFGVLSIVTIAGGLLPQYWEIYIRKEVVGVSYVFISIDMLGGLLNALSLAFSTEFDPLAGTAFISVVIMDSVIIFAAIILNPRARRRRRLQAATTTAEIEAGAGAGVRMDDSVAQSPNTAPYDGATEKYDHEIAERGELPSLGVGLDINRPSSASIRSKGGDIGATGDAEGSGIEDVIGIHEDEAKLTAGAAVRPSQGDGNQSTVSSSTIVGDPNSERG</sequence>
<keyword evidence="2 6" id="KW-0812">Transmembrane</keyword>
<dbReference type="SMART" id="SM00679">
    <property type="entry name" value="CTNS"/>
    <property type="match status" value="2"/>
</dbReference>
<dbReference type="PANTHER" id="PTHR16201:SF37">
    <property type="entry name" value="PQ-LOOP REPEAT-CONTAINING PROTEIN"/>
    <property type="match status" value="1"/>
</dbReference>
<dbReference type="EMBL" id="MU151060">
    <property type="protein sequence ID" value="KAF9453608.1"/>
    <property type="molecule type" value="Genomic_DNA"/>
</dbReference>
<keyword evidence="4 6" id="KW-0472">Membrane</keyword>
<dbReference type="Proteomes" id="UP000807342">
    <property type="component" value="Unassembled WGS sequence"/>
</dbReference>
<evidence type="ECO:0000256" key="3">
    <source>
        <dbReference type="ARBA" id="ARBA00022989"/>
    </source>
</evidence>
<comment type="subcellular location">
    <subcellularLocation>
        <location evidence="1">Membrane</location>
        <topology evidence="1">Multi-pass membrane protein</topology>
    </subcellularLocation>
</comment>
<evidence type="ECO:0000256" key="5">
    <source>
        <dbReference type="SAM" id="MobiDB-lite"/>
    </source>
</evidence>
<feature type="region of interest" description="Disordered" evidence="5">
    <location>
        <begin position="325"/>
        <end position="353"/>
    </location>
</feature>
<dbReference type="GO" id="GO:0016020">
    <property type="term" value="C:membrane"/>
    <property type="evidence" value="ECO:0007669"/>
    <property type="project" value="UniProtKB-SubCell"/>
</dbReference>
<dbReference type="Pfam" id="PF04193">
    <property type="entry name" value="PQ-loop"/>
    <property type="match status" value="2"/>
</dbReference>
<dbReference type="PANTHER" id="PTHR16201">
    <property type="entry name" value="SEVEN TRANSMEMBRANE PROTEIN 1-RELATED"/>
    <property type="match status" value="1"/>
</dbReference>
<dbReference type="OrthoDB" id="407617at2759"/>
<evidence type="ECO:0008006" key="9">
    <source>
        <dbReference type="Google" id="ProtNLM"/>
    </source>
</evidence>
<keyword evidence="3 6" id="KW-1133">Transmembrane helix</keyword>
<feature type="transmembrane region" description="Helical" evidence="6">
    <location>
        <begin position="72"/>
        <end position="88"/>
    </location>
</feature>
<name>A0A9P6C9Y9_9AGAR</name>
<accession>A0A9P6C9Y9</accession>
<evidence type="ECO:0000313" key="8">
    <source>
        <dbReference type="Proteomes" id="UP000807342"/>
    </source>
</evidence>
<comment type="caution">
    <text evidence="7">The sequence shown here is derived from an EMBL/GenBank/DDBJ whole genome shotgun (WGS) entry which is preliminary data.</text>
</comment>
<evidence type="ECO:0000256" key="4">
    <source>
        <dbReference type="ARBA" id="ARBA00023136"/>
    </source>
</evidence>
<feature type="transmembrane region" description="Helical" evidence="6">
    <location>
        <begin position="192"/>
        <end position="214"/>
    </location>
</feature>
<evidence type="ECO:0000256" key="2">
    <source>
        <dbReference type="ARBA" id="ARBA00022692"/>
    </source>
</evidence>
<protein>
    <recommendedName>
        <fullName evidence="9">PQ-loop-domain-containing protein</fullName>
    </recommendedName>
</protein>
<dbReference type="Gene3D" id="1.20.1280.290">
    <property type="match status" value="2"/>
</dbReference>
<evidence type="ECO:0000256" key="1">
    <source>
        <dbReference type="ARBA" id="ARBA00004141"/>
    </source>
</evidence>
<dbReference type="AlphaFoldDB" id="A0A9P6C9Y9"/>
<gene>
    <name evidence="7" type="ORF">P691DRAFT_800242</name>
</gene>
<keyword evidence="8" id="KW-1185">Reference proteome</keyword>
<dbReference type="InterPro" id="IPR006603">
    <property type="entry name" value="PQ-loop_rpt"/>
</dbReference>
<evidence type="ECO:0000313" key="7">
    <source>
        <dbReference type="EMBL" id="KAF9453608.1"/>
    </source>
</evidence>
<reference evidence="7" key="1">
    <citation type="submission" date="2020-11" db="EMBL/GenBank/DDBJ databases">
        <authorList>
            <consortium name="DOE Joint Genome Institute"/>
            <person name="Ahrendt S."/>
            <person name="Riley R."/>
            <person name="Andreopoulos W."/>
            <person name="Labutti K."/>
            <person name="Pangilinan J."/>
            <person name="Ruiz-Duenas F.J."/>
            <person name="Barrasa J.M."/>
            <person name="Sanchez-Garcia M."/>
            <person name="Camarero S."/>
            <person name="Miyauchi S."/>
            <person name="Serrano A."/>
            <person name="Linde D."/>
            <person name="Babiker R."/>
            <person name="Drula E."/>
            <person name="Ayuso-Fernandez I."/>
            <person name="Pacheco R."/>
            <person name="Padilla G."/>
            <person name="Ferreira P."/>
            <person name="Barriuso J."/>
            <person name="Kellner H."/>
            <person name="Castanera R."/>
            <person name="Alfaro M."/>
            <person name="Ramirez L."/>
            <person name="Pisabarro A.G."/>
            <person name="Kuo A."/>
            <person name="Tritt A."/>
            <person name="Lipzen A."/>
            <person name="He G."/>
            <person name="Yan M."/>
            <person name="Ng V."/>
            <person name="Cullen D."/>
            <person name="Martin F."/>
            <person name="Rosso M.-N."/>
            <person name="Henrissat B."/>
            <person name="Hibbett D."/>
            <person name="Martinez A.T."/>
            <person name="Grigoriev I.V."/>
        </authorList>
    </citation>
    <scope>NUCLEOTIDE SEQUENCE</scope>
    <source>
        <strain evidence="7">MF-IS2</strain>
    </source>
</reference>
<dbReference type="InterPro" id="IPR051415">
    <property type="entry name" value="LAAT-1"/>
</dbReference>
<feature type="transmembrane region" description="Helical" evidence="6">
    <location>
        <begin position="131"/>
        <end position="149"/>
    </location>
</feature>
<evidence type="ECO:0000256" key="6">
    <source>
        <dbReference type="SAM" id="Phobius"/>
    </source>
</evidence>
<feature type="transmembrane region" description="Helical" evidence="6">
    <location>
        <begin position="39"/>
        <end position="60"/>
    </location>
</feature>
<feature type="compositionally biased region" description="Polar residues" evidence="5">
    <location>
        <begin position="332"/>
        <end position="344"/>
    </location>
</feature>